<dbReference type="Gene3D" id="3.40.50.720">
    <property type="entry name" value="NAD(P)-binding Rossmann-like Domain"/>
    <property type="match status" value="1"/>
</dbReference>
<dbReference type="EC" id="1.2.1.84" evidence="10"/>
<sequence>MDAAAIVIQNAIDRQKPAQELILHHTSPVQQFYDGSTIFITGGSGFLGKQLLEKLLRSCKIKKVIMLLRPKKDKTVEERLKYILKDALYDTLREEQPNFDEKITPIVGDVAEADLGISEEERQQIIEEVDIIFHVAATIAFQAPLRSATITNIRGTRDLVKLAKQCKKIRRFVHFSTAYSHATYSRRGGEVLEQFYPCPMSPDLMIELAETLDEKRLNDITDGLIKDWPNTYSFTKALAEELLRSKAGDLPVSIIRPSVVICARREPYAGWIDRSSIMGPNGMILGCMTGIIHALHTDLKIKIDFIPVDYVTNAAIAAATTSDPEPKIYTVGSSSRNDITWGKASEDGLEFCTIFFKTREVVLETLRVPDK</sequence>
<name>A0A7E5WH72_TRINI</name>
<evidence type="ECO:0000259" key="11">
    <source>
        <dbReference type="Pfam" id="PF07993"/>
    </source>
</evidence>
<dbReference type="GeneID" id="113502622"/>
<dbReference type="AlphaFoldDB" id="A0A7E5WH72"/>
<evidence type="ECO:0000313" key="13">
    <source>
        <dbReference type="RefSeq" id="XP_026740075.1"/>
    </source>
</evidence>
<dbReference type="InParanoid" id="A0A7E5WH72"/>
<keyword evidence="8" id="KW-0472">Membrane</keyword>
<dbReference type="KEGG" id="tnl:113502622"/>
<dbReference type="OrthoDB" id="429813at2759"/>
<evidence type="ECO:0000256" key="8">
    <source>
        <dbReference type="ARBA" id="ARBA00023136"/>
    </source>
</evidence>
<protein>
    <recommendedName>
        <fullName evidence="10">Fatty acyl-CoA reductase</fullName>
        <ecNumber evidence="10">1.2.1.84</ecNumber>
    </recommendedName>
</protein>
<evidence type="ECO:0000256" key="9">
    <source>
        <dbReference type="ARBA" id="ARBA00052530"/>
    </source>
</evidence>
<evidence type="ECO:0000313" key="12">
    <source>
        <dbReference type="Proteomes" id="UP000322000"/>
    </source>
</evidence>
<dbReference type="Proteomes" id="UP000322000">
    <property type="component" value="Chromosome 17"/>
</dbReference>
<accession>A0A7E5WH72</accession>
<dbReference type="PANTHER" id="PTHR11011">
    <property type="entry name" value="MALE STERILITY PROTEIN 2-RELATED"/>
    <property type="match status" value="1"/>
</dbReference>
<evidence type="ECO:0000256" key="4">
    <source>
        <dbReference type="ARBA" id="ARBA00022692"/>
    </source>
</evidence>
<dbReference type="GO" id="GO:0035336">
    <property type="term" value="P:long-chain fatty-acyl-CoA metabolic process"/>
    <property type="evidence" value="ECO:0007669"/>
    <property type="project" value="TreeGrafter"/>
</dbReference>
<comment type="function">
    <text evidence="10">Catalyzes the reduction of fatty acyl-CoA to fatty alcohols.</text>
</comment>
<dbReference type="InterPro" id="IPR013120">
    <property type="entry name" value="FAR_NAD-bd"/>
</dbReference>
<keyword evidence="6" id="KW-1133">Transmembrane helix</keyword>
<keyword evidence="5 10" id="KW-0521">NADP</keyword>
<comment type="subcellular location">
    <subcellularLocation>
        <location evidence="1">Membrane</location>
        <topology evidence="1">Multi-pass membrane protein</topology>
    </subcellularLocation>
</comment>
<dbReference type="InterPro" id="IPR026055">
    <property type="entry name" value="FAR"/>
</dbReference>
<dbReference type="RefSeq" id="XP_026740075.1">
    <property type="nucleotide sequence ID" value="XM_026884274.1"/>
</dbReference>
<dbReference type="Pfam" id="PF07993">
    <property type="entry name" value="NAD_binding_4"/>
    <property type="match status" value="1"/>
</dbReference>
<keyword evidence="4" id="KW-0812">Transmembrane</keyword>
<evidence type="ECO:0000256" key="10">
    <source>
        <dbReference type="RuleBase" id="RU363097"/>
    </source>
</evidence>
<keyword evidence="7 10" id="KW-0443">Lipid metabolism</keyword>
<organism evidence="12 13">
    <name type="scientific">Trichoplusia ni</name>
    <name type="common">Cabbage looper</name>
    <dbReference type="NCBI Taxonomy" id="7111"/>
    <lineage>
        <taxon>Eukaryota</taxon>
        <taxon>Metazoa</taxon>
        <taxon>Ecdysozoa</taxon>
        <taxon>Arthropoda</taxon>
        <taxon>Hexapoda</taxon>
        <taxon>Insecta</taxon>
        <taxon>Pterygota</taxon>
        <taxon>Neoptera</taxon>
        <taxon>Endopterygota</taxon>
        <taxon>Lepidoptera</taxon>
        <taxon>Glossata</taxon>
        <taxon>Ditrysia</taxon>
        <taxon>Noctuoidea</taxon>
        <taxon>Noctuidae</taxon>
        <taxon>Plusiinae</taxon>
        <taxon>Trichoplusia</taxon>
    </lineage>
</organism>
<comment type="catalytic activity">
    <reaction evidence="9 10">
        <text>a long-chain fatty acyl-CoA + 2 NADPH + 2 H(+) = a long-chain primary fatty alcohol + 2 NADP(+) + CoA</text>
        <dbReference type="Rhea" id="RHEA:52716"/>
        <dbReference type="ChEBI" id="CHEBI:15378"/>
        <dbReference type="ChEBI" id="CHEBI:57287"/>
        <dbReference type="ChEBI" id="CHEBI:57783"/>
        <dbReference type="ChEBI" id="CHEBI:58349"/>
        <dbReference type="ChEBI" id="CHEBI:77396"/>
        <dbReference type="ChEBI" id="CHEBI:83139"/>
        <dbReference type="EC" id="1.2.1.84"/>
    </reaction>
</comment>
<dbReference type="GO" id="GO:0005777">
    <property type="term" value="C:peroxisome"/>
    <property type="evidence" value="ECO:0007669"/>
    <property type="project" value="TreeGrafter"/>
</dbReference>
<proteinExistence type="inferred from homology"/>
<keyword evidence="3 10" id="KW-0444">Lipid biosynthesis</keyword>
<reference evidence="13" key="1">
    <citation type="submission" date="2025-08" db="UniProtKB">
        <authorList>
            <consortium name="RefSeq"/>
        </authorList>
    </citation>
    <scope>IDENTIFICATION</scope>
</reference>
<dbReference type="FunFam" id="3.40.50.720:FF:000143">
    <property type="entry name" value="Fatty acyl-CoA reductase"/>
    <property type="match status" value="1"/>
</dbReference>
<dbReference type="PANTHER" id="PTHR11011:SF116">
    <property type="entry name" value="FATTY ACYL-COA REDUCTASE CG5065-RELATED"/>
    <property type="match status" value="1"/>
</dbReference>
<comment type="similarity">
    <text evidence="2 10">Belongs to the fatty acyl-CoA reductase family.</text>
</comment>
<dbReference type="GO" id="GO:0080019">
    <property type="term" value="F:alcohol-forming very long-chain fatty acyl-CoA reductase activity"/>
    <property type="evidence" value="ECO:0007669"/>
    <property type="project" value="InterPro"/>
</dbReference>
<evidence type="ECO:0000256" key="7">
    <source>
        <dbReference type="ARBA" id="ARBA00023098"/>
    </source>
</evidence>
<dbReference type="SUPFAM" id="SSF51735">
    <property type="entry name" value="NAD(P)-binding Rossmann-fold domains"/>
    <property type="match status" value="1"/>
</dbReference>
<feature type="domain" description="Thioester reductase (TE)" evidence="11">
    <location>
        <begin position="40"/>
        <end position="314"/>
    </location>
</feature>
<evidence type="ECO:0000256" key="3">
    <source>
        <dbReference type="ARBA" id="ARBA00022516"/>
    </source>
</evidence>
<dbReference type="CDD" id="cd05236">
    <property type="entry name" value="FAR-N_SDR_e"/>
    <property type="match status" value="1"/>
</dbReference>
<evidence type="ECO:0000256" key="2">
    <source>
        <dbReference type="ARBA" id="ARBA00005928"/>
    </source>
</evidence>
<dbReference type="InterPro" id="IPR036291">
    <property type="entry name" value="NAD(P)-bd_dom_sf"/>
</dbReference>
<evidence type="ECO:0000256" key="5">
    <source>
        <dbReference type="ARBA" id="ARBA00022857"/>
    </source>
</evidence>
<evidence type="ECO:0000256" key="6">
    <source>
        <dbReference type="ARBA" id="ARBA00022989"/>
    </source>
</evidence>
<gene>
    <name evidence="13" type="primary">LOC113502622</name>
</gene>
<evidence type="ECO:0000256" key="1">
    <source>
        <dbReference type="ARBA" id="ARBA00004141"/>
    </source>
</evidence>
<keyword evidence="12" id="KW-1185">Reference proteome</keyword>
<keyword evidence="10" id="KW-0560">Oxidoreductase</keyword>
<dbReference type="GO" id="GO:0102965">
    <property type="term" value="F:alcohol-forming long-chain fatty acyl-CoA reductase activity"/>
    <property type="evidence" value="ECO:0007669"/>
    <property type="project" value="UniProtKB-EC"/>
</dbReference>
<dbReference type="GO" id="GO:0016020">
    <property type="term" value="C:membrane"/>
    <property type="evidence" value="ECO:0007669"/>
    <property type="project" value="UniProtKB-SubCell"/>
</dbReference>